<comment type="similarity">
    <text evidence="1">Belongs to the glycosyl hydrolase 25 family.</text>
</comment>
<dbReference type="GO" id="GO:0016998">
    <property type="term" value="P:cell wall macromolecule catabolic process"/>
    <property type="evidence" value="ECO:0007669"/>
    <property type="project" value="InterPro"/>
</dbReference>
<evidence type="ECO:0000259" key="2">
    <source>
        <dbReference type="SMART" id="SM01095"/>
    </source>
</evidence>
<dbReference type="KEGG" id="laca:LAC1533_1671"/>
<dbReference type="SMART" id="SM01095">
    <property type="entry name" value="Cpl-7"/>
    <property type="match status" value="2"/>
</dbReference>
<protein>
    <recommendedName>
        <fullName evidence="2">Cpl-7 lysozyme C-terminal domain-containing protein</fullName>
    </recommendedName>
</protein>
<dbReference type="GO" id="GO:0009253">
    <property type="term" value="P:peptidoglycan catabolic process"/>
    <property type="evidence" value="ECO:0007669"/>
    <property type="project" value="InterPro"/>
</dbReference>
<dbReference type="AlphaFoldDB" id="A0A1K1KQH9"/>
<accession>A0A1K1KQH9</accession>
<dbReference type="InterPro" id="IPR002053">
    <property type="entry name" value="Glyco_hydro_25"/>
</dbReference>
<feature type="domain" description="Cpl-7 lysozyme C-terminal" evidence="2">
    <location>
        <begin position="207"/>
        <end position="248"/>
    </location>
</feature>
<name>A0A1K1KQH9_9LACO</name>
<evidence type="ECO:0000313" key="4">
    <source>
        <dbReference type="Proteomes" id="UP000190935"/>
    </source>
</evidence>
<dbReference type="GO" id="GO:0016052">
    <property type="term" value="P:carbohydrate catabolic process"/>
    <property type="evidence" value="ECO:0007669"/>
    <property type="project" value="TreeGrafter"/>
</dbReference>
<evidence type="ECO:0000313" key="3">
    <source>
        <dbReference type="EMBL" id="SFV41092.1"/>
    </source>
</evidence>
<dbReference type="SUPFAM" id="SSF51445">
    <property type="entry name" value="(Trans)glycosidases"/>
    <property type="match status" value="1"/>
</dbReference>
<dbReference type="Proteomes" id="UP000190935">
    <property type="component" value="Chromosome I"/>
</dbReference>
<reference evidence="4" key="1">
    <citation type="submission" date="2016-11" db="EMBL/GenBank/DDBJ databases">
        <authorList>
            <person name="Papadimitriou K."/>
        </authorList>
    </citation>
    <scope>NUCLEOTIDE SEQUENCE [LARGE SCALE GENOMIC DNA]</scope>
    <source>
        <strain evidence="4">ACA-DC 1533</strain>
    </source>
</reference>
<dbReference type="RefSeq" id="WP_079579346.1">
    <property type="nucleotide sequence ID" value="NZ_LT630287.1"/>
</dbReference>
<dbReference type="InterPro" id="IPR013168">
    <property type="entry name" value="Cpl_7_lyso_C"/>
</dbReference>
<proteinExistence type="inferred from homology"/>
<dbReference type="InterPro" id="IPR017853">
    <property type="entry name" value="GH"/>
</dbReference>
<dbReference type="Pfam" id="PF01183">
    <property type="entry name" value="Glyco_hydro_25"/>
    <property type="match status" value="1"/>
</dbReference>
<organism evidence="3 4">
    <name type="scientific">Ligilactobacillus acidipiscis</name>
    <dbReference type="NCBI Taxonomy" id="89059"/>
    <lineage>
        <taxon>Bacteria</taxon>
        <taxon>Bacillati</taxon>
        <taxon>Bacillota</taxon>
        <taxon>Bacilli</taxon>
        <taxon>Lactobacillales</taxon>
        <taxon>Lactobacillaceae</taxon>
        <taxon>Ligilactobacillus</taxon>
    </lineage>
</organism>
<dbReference type="GeneID" id="95349768"/>
<dbReference type="PROSITE" id="PS51904">
    <property type="entry name" value="GLYCOSYL_HYDROL_F25_2"/>
    <property type="match status" value="1"/>
</dbReference>
<dbReference type="Pfam" id="PF08230">
    <property type="entry name" value="CW_7"/>
    <property type="match status" value="2"/>
</dbReference>
<dbReference type="CDD" id="cd06414">
    <property type="entry name" value="GH25_LytC-like"/>
    <property type="match status" value="1"/>
</dbReference>
<dbReference type="Gene3D" id="3.20.20.80">
    <property type="entry name" value="Glycosidases"/>
    <property type="match status" value="1"/>
</dbReference>
<dbReference type="EMBL" id="LT630287">
    <property type="protein sequence ID" value="SFV41092.1"/>
    <property type="molecule type" value="Genomic_DNA"/>
</dbReference>
<dbReference type="GO" id="GO:0003796">
    <property type="term" value="F:lysozyme activity"/>
    <property type="evidence" value="ECO:0007669"/>
    <property type="project" value="InterPro"/>
</dbReference>
<sequence length="292" mass="32772">MIQGIDISEWQGHVDFQAVKASGVKFVLVRAGYGRSASQEDRYFAEHYAQAKSAGLQVGAYWYSYAISPADAANEACACLTVLGNRHFDFPIYFDLEEQWQFRQGRSFCDSLVKSFCSVLEQHGCYAGLYISQSPLQTYISPVVAQRYAIWVAEYGSRCNYNGSYGIWQHSSTGSVPGVNGSCDLDYAFIDYAAVINKERPVTRKSSDELANEVLAGQWGNGADRQQRLTAAGYNYPIVQEKVNQLLNRKSVDQVAREVIRGTWGNGSDRINRLRRAGYDPHQIQQRVNQLL</sequence>
<dbReference type="PANTHER" id="PTHR34135:SF2">
    <property type="entry name" value="LYSOZYME"/>
    <property type="match status" value="1"/>
</dbReference>
<feature type="domain" description="Cpl-7 lysozyme C-terminal" evidence="2">
    <location>
        <begin position="252"/>
        <end position="292"/>
    </location>
</feature>
<evidence type="ECO:0000256" key="1">
    <source>
        <dbReference type="ARBA" id="ARBA00010646"/>
    </source>
</evidence>
<gene>
    <name evidence="3" type="ORF">LAC1533_1671</name>
</gene>
<dbReference type="PANTHER" id="PTHR34135">
    <property type="entry name" value="LYSOZYME"/>
    <property type="match status" value="1"/>
</dbReference>